<evidence type="ECO:0000256" key="3">
    <source>
        <dbReference type="ARBA" id="ARBA00022679"/>
    </source>
</evidence>
<evidence type="ECO:0000256" key="5">
    <source>
        <dbReference type="ARBA" id="ARBA00022989"/>
    </source>
</evidence>
<evidence type="ECO:0000256" key="7">
    <source>
        <dbReference type="SAM" id="Phobius"/>
    </source>
</evidence>
<keyword evidence="4 7" id="KW-0812">Transmembrane</keyword>
<evidence type="ECO:0000256" key="6">
    <source>
        <dbReference type="ARBA" id="ARBA00023136"/>
    </source>
</evidence>
<evidence type="ECO:0000313" key="10">
    <source>
        <dbReference type="Proteomes" id="UP000214666"/>
    </source>
</evidence>
<dbReference type="OrthoDB" id="9807778at2"/>
<dbReference type="Gene3D" id="3.90.550.10">
    <property type="entry name" value="Spore Coat Polysaccharide Biosynthesis Protein SpsA, Chain A"/>
    <property type="match status" value="1"/>
</dbReference>
<dbReference type="RefSeq" id="WP_094153670.1">
    <property type="nucleotide sequence ID" value="NZ_CP020028.1"/>
</dbReference>
<accession>A0A222WIS6</accession>
<evidence type="ECO:0000313" key="9">
    <source>
        <dbReference type="EMBL" id="ASR45681.1"/>
    </source>
</evidence>
<comment type="subcellular location">
    <subcellularLocation>
        <location evidence="1">Membrane</location>
        <topology evidence="1">Multi-pass membrane protein</topology>
    </subcellularLocation>
</comment>
<reference evidence="9 10" key="1">
    <citation type="submission" date="2017-03" db="EMBL/GenBank/DDBJ databases">
        <title>Complete genome sequence of Paenibacillus Kribbensis producing bioflocculants.</title>
        <authorList>
            <person name="Lee H.-G."/>
            <person name="Oh H.-M."/>
        </authorList>
    </citation>
    <scope>NUCLEOTIDE SEQUENCE [LARGE SCALE GENOMIC DNA]</scope>
    <source>
        <strain evidence="9 10">AM49</strain>
    </source>
</reference>
<dbReference type="PANTHER" id="PTHR48090">
    <property type="entry name" value="UNDECAPRENYL-PHOSPHATE 4-DEOXY-4-FORMAMIDO-L-ARABINOSE TRANSFERASE-RELATED"/>
    <property type="match status" value="1"/>
</dbReference>
<keyword evidence="2" id="KW-0328">Glycosyltransferase</keyword>
<dbReference type="GO" id="GO:0016757">
    <property type="term" value="F:glycosyltransferase activity"/>
    <property type="evidence" value="ECO:0007669"/>
    <property type="project" value="UniProtKB-KW"/>
</dbReference>
<keyword evidence="10" id="KW-1185">Reference proteome</keyword>
<dbReference type="SUPFAM" id="SSF53448">
    <property type="entry name" value="Nucleotide-diphospho-sugar transferases"/>
    <property type="match status" value="1"/>
</dbReference>
<dbReference type="GO" id="GO:0005886">
    <property type="term" value="C:plasma membrane"/>
    <property type="evidence" value="ECO:0007669"/>
    <property type="project" value="TreeGrafter"/>
</dbReference>
<gene>
    <name evidence="9" type="ORF">B4V02_02615</name>
</gene>
<evidence type="ECO:0000256" key="2">
    <source>
        <dbReference type="ARBA" id="ARBA00022676"/>
    </source>
</evidence>
<dbReference type="InterPro" id="IPR050256">
    <property type="entry name" value="Glycosyltransferase_2"/>
</dbReference>
<name>A0A222WIS6_9BACL</name>
<dbReference type="Pfam" id="PF00535">
    <property type="entry name" value="Glycos_transf_2"/>
    <property type="match status" value="1"/>
</dbReference>
<feature type="transmembrane region" description="Helical" evidence="7">
    <location>
        <begin position="259"/>
        <end position="280"/>
    </location>
</feature>
<dbReference type="AlphaFoldDB" id="A0A222WIS6"/>
<dbReference type="PANTHER" id="PTHR48090:SF1">
    <property type="entry name" value="PROPHAGE BACTOPRENOL GLUCOSYL TRANSFERASE HOMOLOG"/>
    <property type="match status" value="1"/>
</dbReference>
<keyword evidence="3" id="KW-0808">Transferase</keyword>
<proteinExistence type="predicted"/>
<protein>
    <recommendedName>
        <fullName evidence="8">Glycosyltransferase 2-like domain-containing protein</fullName>
    </recommendedName>
</protein>
<keyword evidence="5 7" id="KW-1133">Transmembrane helix</keyword>
<evidence type="ECO:0000259" key="8">
    <source>
        <dbReference type="Pfam" id="PF00535"/>
    </source>
</evidence>
<feature type="domain" description="Glycosyltransferase 2-like" evidence="8">
    <location>
        <begin position="8"/>
        <end position="98"/>
    </location>
</feature>
<keyword evidence="6 7" id="KW-0472">Membrane</keyword>
<organism evidence="9 10">
    <name type="scientific">Paenibacillus kribbensis</name>
    <dbReference type="NCBI Taxonomy" id="172713"/>
    <lineage>
        <taxon>Bacteria</taxon>
        <taxon>Bacillati</taxon>
        <taxon>Bacillota</taxon>
        <taxon>Bacilli</taxon>
        <taxon>Bacillales</taxon>
        <taxon>Paenibacillaceae</taxon>
        <taxon>Paenibacillus</taxon>
    </lineage>
</organism>
<dbReference type="KEGG" id="pkb:B4V02_02615"/>
<sequence length="324" mass="37142">MKEQVFVSAVLYVHNNEQEIAQALTELDRTMMTYFQHYEIILVNDFSQDKTLENVHSAIENIYGDTTIINLSRKHGVEHAMMAGLNKSMGDFVFEIESLFIDFNLDLLYDMFKTATGKGFDIVAATSGQAGWKSRIFYRILNKVSYLNLSLSTETVRLVTRRALNAMLNLREKVRYRKALYELTGYSKTLINYKPINRLTGRKVNRENISLAVDALVSFSHFGLRAAHLLTGVFFLFSLFMGGYALYNYFFNQSVVQGWTTLMILISLGFAGLFFIGGIIGEYTSRILIEIQNRPFYSTKSVEMYKEKKPRLELIKEKESASGQ</sequence>
<dbReference type="InterPro" id="IPR029044">
    <property type="entry name" value="Nucleotide-diphossugar_trans"/>
</dbReference>
<evidence type="ECO:0000256" key="1">
    <source>
        <dbReference type="ARBA" id="ARBA00004141"/>
    </source>
</evidence>
<feature type="transmembrane region" description="Helical" evidence="7">
    <location>
        <begin position="226"/>
        <end position="247"/>
    </location>
</feature>
<dbReference type="Proteomes" id="UP000214666">
    <property type="component" value="Chromosome"/>
</dbReference>
<dbReference type="EMBL" id="CP020028">
    <property type="protein sequence ID" value="ASR45681.1"/>
    <property type="molecule type" value="Genomic_DNA"/>
</dbReference>
<dbReference type="InterPro" id="IPR001173">
    <property type="entry name" value="Glyco_trans_2-like"/>
</dbReference>
<evidence type="ECO:0000256" key="4">
    <source>
        <dbReference type="ARBA" id="ARBA00022692"/>
    </source>
</evidence>